<keyword evidence="2" id="KW-1185">Reference proteome</keyword>
<comment type="caution">
    <text evidence="1">The sequence shown here is derived from an EMBL/GenBank/DDBJ whole genome shotgun (WGS) entry which is preliminary data.</text>
</comment>
<accession>A0A927CJ58</accession>
<dbReference type="InterPro" id="IPR019658">
    <property type="entry name" value="DUF2515"/>
</dbReference>
<evidence type="ECO:0000313" key="1">
    <source>
        <dbReference type="EMBL" id="MBD2866861.1"/>
    </source>
</evidence>
<dbReference type="Proteomes" id="UP000639396">
    <property type="component" value="Unassembled WGS sequence"/>
</dbReference>
<dbReference type="RefSeq" id="WP_190932475.1">
    <property type="nucleotide sequence ID" value="NZ_JACXJA010000075.1"/>
</dbReference>
<organism evidence="1 2">
    <name type="scientific">Paenibacillus oceani</name>
    <dbReference type="NCBI Taxonomy" id="2772510"/>
    <lineage>
        <taxon>Bacteria</taxon>
        <taxon>Bacillati</taxon>
        <taxon>Bacillota</taxon>
        <taxon>Bacilli</taxon>
        <taxon>Bacillales</taxon>
        <taxon>Paenibacillaceae</taxon>
        <taxon>Paenibacillus</taxon>
    </lineage>
</organism>
<proteinExistence type="predicted"/>
<dbReference type="Pfam" id="PF10720">
    <property type="entry name" value="DUF2515"/>
    <property type="match status" value="1"/>
</dbReference>
<dbReference type="AlphaFoldDB" id="A0A927CJ58"/>
<name>A0A927CJ58_9BACL</name>
<evidence type="ECO:0000313" key="2">
    <source>
        <dbReference type="Proteomes" id="UP000639396"/>
    </source>
</evidence>
<protein>
    <submittedName>
        <fullName evidence="1">DUF2515 family protein</fullName>
    </submittedName>
</protein>
<dbReference type="EMBL" id="JACXJA010000075">
    <property type="protein sequence ID" value="MBD2866861.1"/>
    <property type="molecule type" value="Genomic_DNA"/>
</dbReference>
<reference evidence="1" key="1">
    <citation type="submission" date="2020-09" db="EMBL/GenBank/DDBJ databases">
        <title>A novel bacterium of genus Paenibacillus, isolated from South China Sea.</title>
        <authorList>
            <person name="Huang H."/>
            <person name="Mo K."/>
            <person name="Hu Y."/>
        </authorList>
    </citation>
    <scope>NUCLEOTIDE SEQUENCE</scope>
    <source>
        <strain evidence="1">IB182363</strain>
    </source>
</reference>
<gene>
    <name evidence="1" type="ORF">IDH45_33320</name>
</gene>
<sequence length="428" mass="48735">MNRTGTPSRLEEFLRRIKSIPGGLAAYWSGKLSGWLQSEKLAEEASALPIARDEIRRLRKSALHGQTAFSAPQALTPDEQSLVVSIREETERFNRNNLTRTAAYWNVFSRTPELHWAFLAHMVSRNGGWTMTDLKGGLLPRLLSGKRAEAIFALLERANGLIFQDAYPQLRLYEASVQRKQPLFHLLREFDVSAFMRPVWEQFWAERNSALLTVALIVNEQHYIEGRVVQDSYFRRTVLDTPAFQAQSLLQMNMIVFPYLAEGNSAVLSRPDTAYRLAGLVIEDFTDLRERIAFGKKLYAILFAVPGITRGARDFAAGKPYSGSRADYWPHLFAPVRRYAPAAVYTAKLEGGLLKPGAEPFYSPKLEYVWPDVPFQAVDRYDWHDSCKDAFVWFESPHPPASFEITNEYTFSLNKLELAVLAGELLFE</sequence>